<evidence type="ECO:0000256" key="1">
    <source>
        <dbReference type="SAM" id="SignalP"/>
    </source>
</evidence>
<gene>
    <name evidence="2" type="ORF">MD483_21795</name>
</gene>
<name>A0A9X3HUB1_9VIBR</name>
<protein>
    <submittedName>
        <fullName evidence="2">DUF1214 domain-containing protein</fullName>
    </submittedName>
</protein>
<feature type="chain" id="PRO_5040967931" evidence="1">
    <location>
        <begin position="25"/>
        <end position="331"/>
    </location>
</feature>
<dbReference type="EMBL" id="JAKRRX010000244">
    <property type="protein sequence ID" value="MCW8336446.1"/>
    <property type="molecule type" value="Genomic_DNA"/>
</dbReference>
<reference evidence="2" key="1">
    <citation type="submission" date="2022-02" db="EMBL/GenBank/DDBJ databases">
        <title>Vibrio sp. nov., a new bacterium isolated from Bohai sea, China.</title>
        <authorList>
            <person name="Yuan Y."/>
        </authorList>
    </citation>
    <scope>NUCLEOTIDE SEQUENCE</scope>
    <source>
        <strain evidence="2">DBSS07</strain>
    </source>
</reference>
<accession>A0A9X3HUB1</accession>
<feature type="signal peptide" evidence="1">
    <location>
        <begin position="1"/>
        <end position="24"/>
    </location>
</feature>
<dbReference type="Proteomes" id="UP001155586">
    <property type="component" value="Unassembled WGS sequence"/>
</dbReference>
<dbReference type="RefSeq" id="WP_265689539.1">
    <property type="nucleotide sequence ID" value="NZ_JAKRRX010000244.1"/>
</dbReference>
<keyword evidence="3" id="KW-1185">Reference proteome</keyword>
<organism evidence="2 3">
    <name type="scientific">Vibrio paucivorans</name>
    <dbReference type="NCBI Taxonomy" id="2829489"/>
    <lineage>
        <taxon>Bacteria</taxon>
        <taxon>Pseudomonadati</taxon>
        <taxon>Pseudomonadota</taxon>
        <taxon>Gammaproteobacteria</taxon>
        <taxon>Vibrionales</taxon>
        <taxon>Vibrionaceae</taxon>
        <taxon>Vibrio</taxon>
    </lineage>
</organism>
<evidence type="ECO:0000313" key="2">
    <source>
        <dbReference type="EMBL" id="MCW8336446.1"/>
    </source>
</evidence>
<sequence>MLKKTLIAASLLSTSMLSSSPVLASDTIEVTDQNYAHAETARNYRNWVALGANQQITHMRNLPPRGNKAPTVQMNDDTLYSVVVAQAIDGRVQFDLPKTEVYSAVQVVTEGGHGQHYVVGAGRYDLPVETDYVFLIYRTGMEKGLDVARQTQDLYQDDSFKFDTYTIQNYGYDKVEEWTARLTEETQGEVFEYTFPRTSNEITDRHQWNLENANGWGGSSPEAGVANKYTNSVMLDGGKCLTTTFDDPKSKYFTSVTAYDNTRYLIEGVTNVNSHTWSKNADGTVTVSFNCGEQAVNNIDTKGQDFSFTMRYYGVSQPVMDGKISPEMTVK</sequence>
<dbReference type="SUPFAM" id="SSF160935">
    <property type="entry name" value="VPA0735-like"/>
    <property type="match status" value="1"/>
</dbReference>
<comment type="caution">
    <text evidence="2">The sequence shown here is derived from an EMBL/GenBank/DDBJ whole genome shotgun (WGS) entry which is preliminary data.</text>
</comment>
<dbReference type="Gene3D" id="2.60.120.1600">
    <property type="match status" value="1"/>
</dbReference>
<keyword evidence="1" id="KW-0732">Signal</keyword>
<proteinExistence type="predicted"/>
<evidence type="ECO:0000313" key="3">
    <source>
        <dbReference type="Proteomes" id="UP001155586"/>
    </source>
</evidence>
<dbReference type="AlphaFoldDB" id="A0A9X3HUB1"/>